<feature type="non-terminal residue" evidence="1">
    <location>
        <position position="1"/>
    </location>
</feature>
<sequence>AQMEIDINAAYPKRPSIFQIQEFFGYVEYYLVHEFEGKQYMLAYVRWVGKVFEDNLGLQFFKTIGNTEFIDISVIDRCVGFFSIKNITYIIDKNVDSLNNSDLYVSDKE</sequence>
<comment type="caution">
    <text evidence="1">The sequence shown here is derived from an EMBL/GenBank/DDBJ whole genome shotgun (WGS) entry which is preliminary data.</text>
</comment>
<reference evidence="1" key="1">
    <citation type="submission" date="2021-06" db="EMBL/GenBank/DDBJ databases">
        <authorList>
            <person name="Kallberg Y."/>
            <person name="Tangrot J."/>
            <person name="Rosling A."/>
        </authorList>
    </citation>
    <scope>NUCLEOTIDE SEQUENCE</scope>
    <source>
        <strain evidence="1">28 12/20/2015</strain>
    </source>
</reference>
<gene>
    <name evidence="1" type="ORF">SPELUC_LOCUS1444</name>
</gene>
<accession>A0ACA9KCS7</accession>
<organism evidence="1 2">
    <name type="scientific">Cetraspora pellucida</name>
    <dbReference type="NCBI Taxonomy" id="1433469"/>
    <lineage>
        <taxon>Eukaryota</taxon>
        <taxon>Fungi</taxon>
        <taxon>Fungi incertae sedis</taxon>
        <taxon>Mucoromycota</taxon>
        <taxon>Glomeromycotina</taxon>
        <taxon>Glomeromycetes</taxon>
        <taxon>Diversisporales</taxon>
        <taxon>Gigasporaceae</taxon>
        <taxon>Cetraspora</taxon>
    </lineage>
</organism>
<protein>
    <submittedName>
        <fullName evidence="1">9432_t:CDS:1</fullName>
    </submittedName>
</protein>
<name>A0ACA9KCS7_9GLOM</name>
<proteinExistence type="predicted"/>
<keyword evidence="2" id="KW-1185">Reference proteome</keyword>
<evidence type="ECO:0000313" key="1">
    <source>
        <dbReference type="EMBL" id="CAG8465305.1"/>
    </source>
</evidence>
<dbReference type="Proteomes" id="UP000789366">
    <property type="component" value="Unassembled WGS sequence"/>
</dbReference>
<evidence type="ECO:0000313" key="2">
    <source>
        <dbReference type="Proteomes" id="UP000789366"/>
    </source>
</evidence>
<dbReference type="EMBL" id="CAJVPW010000772">
    <property type="protein sequence ID" value="CAG8465305.1"/>
    <property type="molecule type" value="Genomic_DNA"/>
</dbReference>